<dbReference type="PANTHER" id="PTHR35446">
    <property type="entry name" value="SI:CH211-175M2.5"/>
    <property type="match status" value="1"/>
</dbReference>
<dbReference type="Pfam" id="PF02627">
    <property type="entry name" value="CMD"/>
    <property type="match status" value="1"/>
</dbReference>
<protein>
    <submittedName>
        <fullName evidence="2">Carboxymuconolactone decarboxylase family protein</fullName>
    </submittedName>
</protein>
<keyword evidence="3" id="KW-1185">Reference proteome</keyword>
<dbReference type="NCBIfam" id="TIGR01926">
    <property type="entry name" value="peroxid_rel"/>
    <property type="match status" value="1"/>
</dbReference>
<evidence type="ECO:0000313" key="2">
    <source>
        <dbReference type="EMBL" id="QDU19335.1"/>
    </source>
</evidence>
<dbReference type="OrthoDB" id="9808310at2"/>
<dbReference type="PANTHER" id="PTHR35446:SF2">
    <property type="entry name" value="CARBOXYMUCONOLACTONE DECARBOXYLASE-LIKE DOMAIN-CONTAINING PROTEIN"/>
    <property type="match status" value="1"/>
</dbReference>
<dbReference type="InterPro" id="IPR003779">
    <property type="entry name" value="CMD-like"/>
</dbReference>
<proteinExistence type="predicted"/>
<evidence type="ECO:0000313" key="3">
    <source>
        <dbReference type="Proteomes" id="UP000319576"/>
    </source>
</evidence>
<name>A0A517XPA8_9BACT</name>
<feature type="domain" description="Carboxymuconolactone decarboxylase-like" evidence="1">
    <location>
        <begin position="27"/>
        <end position="105"/>
    </location>
</feature>
<dbReference type="GO" id="GO:0051920">
    <property type="term" value="F:peroxiredoxin activity"/>
    <property type="evidence" value="ECO:0007669"/>
    <property type="project" value="InterPro"/>
</dbReference>
<dbReference type="Gene3D" id="1.20.1290.10">
    <property type="entry name" value="AhpD-like"/>
    <property type="match status" value="1"/>
</dbReference>
<accession>A0A517XPA8</accession>
<dbReference type="KEGG" id="uli:ETAA1_12410"/>
<dbReference type="AlphaFoldDB" id="A0A517XPA8"/>
<dbReference type="InterPro" id="IPR029032">
    <property type="entry name" value="AhpD-like"/>
</dbReference>
<sequence length="188" mass="19734" precursor="true">MPHVSLPGGQPGIIGLLAAFRASERPLNDLANAVMHGPSTLTAAERELIAAFVSRGNECEFCCNSHAAAARHLYGPRAALVDAVLADPAAADLDDEMRALLAIAAKVRRDGRLVTADDVRRARDAGADDRAIHDTVLIAAMFSMFNRYVDGLATVAPADPAVYDEIGARIATKGYGSQFRTPAPGGTP</sequence>
<dbReference type="InterPro" id="IPR004675">
    <property type="entry name" value="AhpD_core"/>
</dbReference>
<dbReference type="RefSeq" id="WP_145235252.1">
    <property type="nucleotide sequence ID" value="NZ_CP036273.1"/>
</dbReference>
<evidence type="ECO:0000259" key="1">
    <source>
        <dbReference type="Pfam" id="PF02627"/>
    </source>
</evidence>
<reference evidence="2 3" key="1">
    <citation type="submission" date="2019-02" db="EMBL/GenBank/DDBJ databases">
        <title>Deep-cultivation of Planctomycetes and their phenomic and genomic characterization uncovers novel biology.</title>
        <authorList>
            <person name="Wiegand S."/>
            <person name="Jogler M."/>
            <person name="Boedeker C."/>
            <person name="Pinto D."/>
            <person name="Vollmers J."/>
            <person name="Rivas-Marin E."/>
            <person name="Kohn T."/>
            <person name="Peeters S.H."/>
            <person name="Heuer A."/>
            <person name="Rast P."/>
            <person name="Oberbeckmann S."/>
            <person name="Bunk B."/>
            <person name="Jeske O."/>
            <person name="Meyerdierks A."/>
            <person name="Storesund J.E."/>
            <person name="Kallscheuer N."/>
            <person name="Luecker S."/>
            <person name="Lage O.M."/>
            <person name="Pohl T."/>
            <person name="Merkel B.J."/>
            <person name="Hornburger P."/>
            <person name="Mueller R.-W."/>
            <person name="Bruemmer F."/>
            <person name="Labrenz M."/>
            <person name="Spormann A.M."/>
            <person name="Op den Camp H."/>
            <person name="Overmann J."/>
            <person name="Amann R."/>
            <person name="Jetten M.S.M."/>
            <person name="Mascher T."/>
            <person name="Medema M.H."/>
            <person name="Devos D.P."/>
            <person name="Kaster A.-K."/>
            <person name="Ovreas L."/>
            <person name="Rohde M."/>
            <person name="Galperin M.Y."/>
            <person name="Jogler C."/>
        </authorList>
    </citation>
    <scope>NUCLEOTIDE SEQUENCE [LARGE SCALE GENOMIC DNA]</scope>
    <source>
        <strain evidence="2 3">ETA_A1</strain>
    </source>
</reference>
<dbReference type="Proteomes" id="UP000319576">
    <property type="component" value="Chromosome"/>
</dbReference>
<dbReference type="SUPFAM" id="SSF69118">
    <property type="entry name" value="AhpD-like"/>
    <property type="match status" value="1"/>
</dbReference>
<dbReference type="NCBIfam" id="TIGR00778">
    <property type="entry name" value="ahpD_dom"/>
    <property type="match status" value="1"/>
</dbReference>
<organism evidence="2 3">
    <name type="scientific">Urbifossiella limnaea</name>
    <dbReference type="NCBI Taxonomy" id="2528023"/>
    <lineage>
        <taxon>Bacteria</taxon>
        <taxon>Pseudomonadati</taxon>
        <taxon>Planctomycetota</taxon>
        <taxon>Planctomycetia</taxon>
        <taxon>Gemmatales</taxon>
        <taxon>Gemmataceae</taxon>
        <taxon>Urbifossiella</taxon>
    </lineage>
</organism>
<gene>
    <name evidence="2" type="ORF">ETAA1_12410</name>
</gene>
<dbReference type="InterPro" id="IPR010195">
    <property type="entry name" value="Uncharacterised_peroxidase-rel"/>
</dbReference>
<dbReference type="EMBL" id="CP036273">
    <property type="protein sequence ID" value="QDU19335.1"/>
    <property type="molecule type" value="Genomic_DNA"/>
</dbReference>